<evidence type="ECO:0000313" key="2">
    <source>
        <dbReference type="Proteomes" id="UP000657931"/>
    </source>
</evidence>
<keyword evidence="2" id="KW-1185">Reference proteome</keyword>
<reference evidence="1 2" key="1">
    <citation type="submission" date="2020-08" db="EMBL/GenBank/DDBJ databases">
        <title>A Genomic Blueprint of the Chicken Gut Microbiome.</title>
        <authorList>
            <person name="Gilroy R."/>
            <person name="Ravi A."/>
            <person name="Getino M."/>
            <person name="Pursley I."/>
            <person name="Horton D.L."/>
            <person name="Alikhan N.-F."/>
            <person name="Baker D."/>
            <person name="Gharbi K."/>
            <person name="Hall N."/>
            <person name="Watson M."/>
            <person name="Adriaenssens E.M."/>
            <person name="Foster-Nyarko E."/>
            <person name="Jarju S."/>
            <person name="Secka A."/>
            <person name="Antonio M."/>
            <person name="Oren A."/>
            <person name="Chaudhuri R."/>
            <person name="La Ragione R.M."/>
            <person name="Hildebrand F."/>
            <person name="Pallen M.J."/>
        </authorList>
    </citation>
    <scope>NUCLEOTIDE SEQUENCE [LARGE SCALE GENOMIC DNA]</scope>
    <source>
        <strain evidence="1 2">Sa5YUA1</strain>
    </source>
</reference>
<organism evidence="1 2">
    <name type="scientific">Cytobacillus stercorigallinarum</name>
    <dbReference type="NCBI Taxonomy" id="2762240"/>
    <lineage>
        <taxon>Bacteria</taxon>
        <taxon>Bacillati</taxon>
        <taxon>Bacillota</taxon>
        <taxon>Bacilli</taxon>
        <taxon>Bacillales</taxon>
        <taxon>Bacillaceae</taxon>
        <taxon>Cytobacillus</taxon>
    </lineage>
</organism>
<sequence>MEGDGERRGVGMVFFDGDTVDGDGFMEDETWRNILKLKLSYGQYRISG</sequence>
<proteinExistence type="predicted"/>
<accession>A0ABR8QU73</accession>
<dbReference type="Proteomes" id="UP000657931">
    <property type="component" value="Unassembled WGS sequence"/>
</dbReference>
<dbReference type="RefSeq" id="WP_191816758.1">
    <property type="nucleotide sequence ID" value="NZ_JACSQT010000011.1"/>
</dbReference>
<evidence type="ECO:0000313" key="1">
    <source>
        <dbReference type="EMBL" id="MBD7939058.1"/>
    </source>
</evidence>
<comment type="caution">
    <text evidence="1">The sequence shown here is derived from an EMBL/GenBank/DDBJ whole genome shotgun (WGS) entry which is preliminary data.</text>
</comment>
<gene>
    <name evidence="1" type="ORF">H9655_18635</name>
</gene>
<protein>
    <submittedName>
        <fullName evidence="1">Uncharacterized protein</fullName>
    </submittedName>
</protein>
<dbReference type="EMBL" id="JACSQT010000011">
    <property type="protein sequence ID" value="MBD7939058.1"/>
    <property type="molecule type" value="Genomic_DNA"/>
</dbReference>
<name>A0ABR8QU73_9BACI</name>